<sequence>MVKNINVHHVDKAAFLKGDVECDPEEVVMVFGTSPTYVEVVERERNDLKWMDPSDVYELVGRYNVGFGHHNRLKIIPINSELNWSAYKKMVVESEDKSLEIFATRKIGARLHIDLNRHASMSSAQGEPHVYDTTMSQPPLSLVRVEPTYDDTTMRQPSMSPVQNDNYEATQMEDDDLEGDEVEHGLRDNEVGDVEANCDEEDMDHDLLYLWCHASDSEDEGLD</sequence>
<dbReference type="Proteomes" id="UP001732700">
    <property type="component" value="Chromosome 3C"/>
</dbReference>
<name>A0ACD5VUB9_AVESA</name>
<organism evidence="1 2">
    <name type="scientific">Avena sativa</name>
    <name type="common">Oat</name>
    <dbReference type="NCBI Taxonomy" id="4498"/>
    <lineage>
        <taxon>Eukaryota</taxon>
        <taxon>Viridiplantae</taxon>
        <taxon>Streptophyta</taxon>
        <taxon>Embryophyta</taxon>
        <taxon>Tracheophyta</taxon>
        <taxon>Spermatophyta</taxon>
        <taxon>Magnoliopsida</taxon>
        <taxon>Liliopsida</taxon>
        <taxon>Poales</taxon>
        <taxon>Poaceae</taxon>
        <taxon>BOP clade</taxon>
        <taxon>Pooideae</taxon>
        <taxon>Poodae</taxon>
        <taxon>Poeae</taxon>
        <taxon>Poeae Chloroplast Group 1 (Aveneae type)</taxon>
        <taxon>Aveninae</taxon>
        <taxon>Avena</taxon>
    </lineage>
</organism>
<evidence type="ECO:0000313" key="2">
    <source>
        <dbReference type="Proteomes" id="UP001732700"/>
    </source>
</evidence>
<proteinExistence type="predicted"/>
<dbReference type="EnsemblPlants" id="AVESA.00010b.r2.3CG0513340.1">
    <property type="protein sequence ID" value="AVESA.00010b.r2.3CG0513340.1.CDS.1"/>
    <property type="gene ID" value="AVESA.00010b.r2.3CG0513340"/>
</dbReference>
<evidence type="ECO:0000313" key="1">
    <source>
        <dbReference type="EnsemblPlants" id="AVESA.00010b.r2.3CG0513340.1.CDS.1"/>
    </source>
</evidence>
<reference evidence="1" key="2">
    <citation type="submission" date="2025-09" db="UniProtKB">
        <authorList>
            <consortium name="EnsemblPlants"/>
        </authorList>
    </citation>
    <scope>IDENTIFICATION</scope>
</reference>
<protein>
    <submittedName>
        <fullName evidence="1">Uncharacterized protein</fullName>
    </submittedName>
</protein>
<keyword evidence="2" id="KW-1185">Reference proteome</keyword>
<accession>A0ACD5VUB9</accession>
<reference evidence="1" key="1">
    <citation type="submission" date="2021-05" db="EMBL/GenBank/DDBJ databases">
        <authorList>
            <person name="Scholz U."/>
            <person name="Mascher M."/>
            <person name="Fiebig A."/>
        </authorList>
    </citation>
    <scope>NUCLEOTIDE SEQUENCE [LARGE SCALE GENOMIC DNA]</scope>
</reference>